<organism evidence="3 4">
    <name type="scientific">Rothia aeria F0474</name>
    <dbReference type="NCBI Taxonomy" id="1125724"/>
    <lineage>
        <taxon>Bacteria</taxon>
        <taxon>Bacillati</taxon>
        <taxon>Actinomycetota</taxon>
        <taxon>Actinomycetes</taxon>
        <taxon>Micrococcales</taxon>
        <taxon>Micrococcaceae</taxon>
        <taxon>Rothia</taxon>
    </lineage>
</organism>
<evidence type="ECO:0000313" key="4">
    <source>
        <dbReference type="Proteomes" id="UP000004863"/>
    </source>
</evidence>
<evidence type="ECO:0000313" key="3">
    <source>
        <dbReference type="EMBL" id="EID51208.1"/>
    </source>
</evidence>
<dbReference type="GO" id="GO:0016020">
    <property type="term" value="C:membrane"/>
    <property type="evidence" value="ECO:0007669"/>
    <property type="project" value="InterPro"/>
</dbReference>
<keyword evidence="2" id="KW-0808">Transferase</keyword>
<keyword evidence="4" id="KW-1185">Reference proteome</keyword>
<dbReference type="Pfam" id="PF01531">
    <property type="entry name" value="Glyco_transf_11"/>
    <property type="match status" value="1"/>
</dbReference>
<keyword evidence="1" id="KW-0328">Glycosyltransferase</keyword>
<reference evidence="3" key="1">
    <citation type="submission" date="2012-03" db="EMBL/GenBank/DDBJ databases">
        <authorList>
            <person name="Durkin A.S."/>
            <person name="McCorrison J."/>
            <person name="Torralba M."/>
            <person name="Gillis M."/>
            <person name="Methe B."/>
            <person name="Sutton G."/>
            <person name="Nelson K.E."/>
        </authorList>
    </citation>
    <scope>NUCLEOTIDE SEQUENCE [LARGE SCALE GENOMIC DNA]</scope>
    <source>
        <strain evidence="3">F0474</strain>
    </source>
</reference>
<sequence>MNSSPPLSEQQRIAQFVGSDPLPCRLKTRFIKTLRPLMSHAFSLVRRNPELIYISDNIARGGNWLYLWARAYTDRAETPSCPSYLLHAQGMQPWIEEFPALADLTTMPTEKFSFFQRRASGLPNDVENHFFPGQLNAFIKDCLLSSEVFNHRLENIRSNVMENTVVLSIRRGDYYSVPFINARYGIDTVGYVRQAVHLLQQEVTPSNFVVVSDEPQWCAENLAFLADIAPVSFDKGPGGMFEDLAKMATARWLILTNTTFGYWGGYIAQARSQAQVFVPDIHEYDPVADISVTALGSARPRPHSASFTAVHHPEGKNWITGQTQ</sequence>
<protein>
    <submittedName>
        <fullName evidence="3">Glycosyltransferase, family 11 domain protein</fullName>
    </submittedName>
</protein>
<evidence type="ECO:0000256" key="2">
    <source>
        <dbReference type="ARBA" id="ARBA00022679"/>
    </source>
</evidence>
<dbReference type="AlphaFoldDB" id="I0UTK5"/>
<gene>
    <name evidence="3" type="ORF">HMPREF1324_0550</name>
</gene>
<proteinExistence type="predicted"/>
<dbReference type="GO" id="GO:0005975">
    <property type="term" value="P:carbohydrate metabolic process"/>
    <property type="evidence" value="ECO:0007669"/>
    <property type="project" value="InterPro"/>
</dbReference>
<dbReference type="PANTHER" id="PTHR11927:SF9">
    <property type="entry name" value="L-FUCOSYLTRANSFERASE"/>
    <property type="match status" value="1"/>
</dbReference>
<dbReference type="Proteomes" id="UP000004863">
    <property type="component" value="Unassembled WGS sequence"/>
</dbReference>
<dbReference type="GO" id="GO:0008107">
    <property type="term" value="F:galactoside 2-alpha-L-fucosyltransferase activity"/>
    <property type="evidence" value="ECO:0007669"/>
    <property type="project" value="InterPro"/>
</dbReference>
<dbReference type="PANTHER" id="PTHR11927">
    <property type="entry name" value="GALACTOSIDE 2-L-FUCOSYLTRANSFERASE"/>
    <property type="match status" value="1"/>
</dbReference>
<dbReference type="EMBL" id="AJJQ01000032">
    <property type="protein sequence ID" value="EID51208.1"/>
    <property type="molecule type" value="Genomic_DNA"/>
</dbReference>
<name>I0UTK5_9MICC</name>
<dbReference type="PATRIC" id="fig|1125724.3.peg.1113"/>
<evidence type="ECO:0000256" key="1">
    <source>
        <dbReference type="ARBA" id="ARBA00022676"/>
    </source>
</evidence>
<accession>I0UTK5</accession>
<comment type="caution">
    <text evidence="3">The sequence shown here is derived from an EMBL/GenBank/DDBJ whole genome shotgun (WGS) entry which is preliminary data.</text>
</comment>
<dbReference type="InterPro" id="IPR002516">
    <property type="entry name" value="Glyco_trans_11"/>
</dbReference>